<accession>A0A7G9GFS3</accession>
<dbReference type="AlphaFoldDB" id="A0A7G9GFS3"/>
<keyword evidence="1" id="KW-1133">Transmembrane helix</keyword>
<organism evidence="2 3">
    <name type="scientific">Wansuia hejianensis</name>
    <dbReference type="NCBI Taxonomy" id="2763667"/>
    <lineage>
        <taxon>Bacteria</taxon>
        <taxon>Bacillati</taxon>
        <taxon>Bacillota</taxon>
        <taxon>Clostridia</taxon>
        <taxon>Lachnospirales</taxon>
        <taxon>Lachnospiraceae</taxon>
        <taxon>Wansuia</taxon>
    </lineage>
</organism>
<feature type="transmembrane region" description="Helical" evidence="1">
    <location>
        <begin position="20"/>
        <end position="39"/>
    </location>
</feature>
<dbReference type="RefSeq" id="WP_147371431.1">
    <property type="nucleotide sequence ID" value="NZ_CP060635.1"/>
</dbReference>
<keyword evidence="1" id="KW-0812">Transmembrane</keyword>
<evidence type="ECO:0000313" key="2">
    <source>
        <dbReference type="EMBL" id="QNM09655.1"/>
    </source>
</evidence>
<dbReference type="EMBL" id="CP060635">
    <property type="protein sequence ID" value="QNM09655.1"/>
    <property type="molecule type" value="Genomic_DNA"/>
</dbReference>
<reference evidence="2 3" key="1">
    <citation type="submission" date="2020-08" db="EMBL/GenBank/DDBJ databases">
        <authorList>
            <person name="Liu C."/>
            <person name="Sun Q."/>
        </authorList>
    </citation>
    <scope>NUCLEOTIDE SEQUENCE [LARGE SCALE GENOMIC DNA]</scope>
    <source>
        <strain evidence="2 3">NSJ-29</strain>
    </source>
</reference>
<keyword evidence="1" id="KW-0472">Membrane</keyword>
<evidence type="ECO:0000313" key="3">
    <source>
        <dbReference type="Proteomes" id="UP000515860"/>
    </source>
</evidence>
<dbReference type="Proteomes" id="UP000515860">
    <property type="component" value="Chromosome"/>
</dbReference>
<proteinExistence type="predicted"/>
<keyword evidence="3" id="KW-1185">Reference proteome</keyword>
<sequence>MSSDYNSLSYYQKFWRAVRTALITLAVVLAAGLPAIWCWEQSVLQRQALREAKNILDNLEFMSIEYLGSGEQISDSGRLNGLSRQAEAEVLSFSGAEGEIRQVAWLRAGTDQSVCGLIYQTAGCQIQYRRDRAADDGVWEVYRCVHQYKQ</sequence>
<protein>
    <submittedName>
        <fullName evidence="2">Uncharacterized protein</fullName>
    </submittedName>
</protein>
<evidence type="ECO:0000256" key="1">
    <source>
        <dbReference type="SAM" id="Phobius"/>
    </source>
</evidence>
<gene>
    <name evidence="2" type="ORF">H9Q79_05025</name>
</gene>
<dbReference type="KEGG" id="whj:H9Q79_05025"/>
<name>A0A7G9GFS3_9FIRM</name>